<evidence type="ECO:0000313" key="1">
    <source>
        <dbReference type="EMBL" id="DAD82727.1"/>
    </source>
</evidence>
<name>A0A8S5MKZ6_9CAUD</name>
<protein>
    <submittedName>
        <fullName evidence="1">Uncharacterized protein</fullName>
    </submittedName>
</protein>
<accession>A0A8S5MKZ6</accession>
<reference evidence="1" key="1">
    <citation type="journal article" date="2021" name="Proc. Natl. Acad. Sci. U.S.A.">
        <title>A Catalog of Tens of Thousands of Viruses from Human Metagenomes Reveals Hidden Associations with Chronic Diseases.</title>
        <authorList>
            <person name="Tisza M.J."/>
            <person name="Buck C.B."/>
        </authorList>
    </citation>
    <scope>NUCLEOTIDE SEQUENCE</scope>
    <source>
        <strain evidence="1">Ctrpg19</strain>
    </source>
</reference>
<dbReference type="EMBL" id="BK014923">
    <property type="protein sequence ID" value="DAD82727.1"/>
    <property type="molecule type" value="Genomic_DNA"/>
</dbReference>
<organism evidence="1">
    <name type="scientific">Siphoviridae sp. ctrpg19</name>
    <dbReference type="NCBI Taxonomy" id="2826481"/>
    <lineage>
        <taxon>Viruses</taxon>
        <taxon>Duplodnaviria</taxon>
        <taxon>Heunggongvirae</taxon>
        <taxon>Uroviricota</taxon>
        <taxon>Caudoviricetes</taxon>
    </lineage>
</organism>
<proteinExistence type="predicted"/>
<sequence length="76" mass="9028">MSRLTKKELDHYRNCPATGYHTDGYIAVDVISSFEYYLVMKDCSGKFHKLIIYFTDNPYVNYKGRRLRLDDFLSFS</sequence>